<sequence>MSGMSASLNTQKWKALNLAWEKAPFKIEVKVTMLLEENKTVIALRENIFKKLNVNQAKQKLIYNDEELQGIHLGGDMIMHLFITLLSLTRNILDMIDHSNKRGQAEFSQSLISFHQKLLNFTLSVVHGSHLQLVIFVIQPLDNMMNRKKAVISHAIIMCCISKVGQGMWKFIQIGKLSAGNVNDYDPIKISIGECALHG</sequence>
<accession>A0A9N9BCW7</accession>
<keyword evidence="2" id="KW-1185">Reference proteome</keyword>
<reference evidence="1" key="1">
    <citation type="submission" date="2021-06" db="EMBL/GenBank/DDBJ databases">
        <authorList>
            <person name="Kallberg Y."/>
            <person name="Tangrot J."/>
            <person name="Rosling A."/>
        </authorList>
    </citation>
    <scope>NUCLEOTIDE SEQUENCE</scope>
    <source>
        <strain evidence="1">CL551</strain>
    </source>
</reference>
<organism evidence="1 2">
    <name type="scientific">Acaulospora morrowiae</name>
    <dbReference type="NCBI Taxonomy" id="94023"/>
    <lineage>
        <taxon>Eukaryota</taxon>
        <taxon>Fungi</taxon>
        <taxon>Fungi incertae sedis</taxon>
        <taxon>Mucoromycota</taxon>
        <taxon>Glomeromycotina</taxon>
        <taxon>Glomeromycetes</taxon>
        <taxon>Diversisporales</taxon>
        <taxon>Acaulosporaceae</taxon>
        <taxon>Acaulospora</taxon>
    </lineage>
</organism>
<comment type="caution">
    <text evidence="1">The sequence shown here is derived from an EMBL/GenBank/DDBJ whole genome shotgun (WGS) entry which is preliminary data.</text>
</comment>
<protein>
    <submittedName>
        <fullName evidence="1">18025_t:CDS:1</fullName>
    </submittedName>
</protein>
<dbReference type="OrthoDB" id="2318873at2759"/>
<proteinExistence type="predicted"/>
<evidence type="ECO:0000313" key="2">
    <source>
        <dbReference type="Proteomes" id="UP000789342"/>
    </source>
</evidence>
<dbReference type="AlphaFoldDB" id="A0A9N9BCW7"/>
<gene>
    <name evidence="1" type="ORF">AMORRO_LOCUS5944</name>
</gene>
<dbReference type="EMBL" id="CAJVPV010003776">
    <property type="protein sequence ID" value="CAG8559384.1"/>
    <property type="molecule type" value="Genomic_DNA"/>
</dbReference>
<name>A0A9N9BCW7_9GLOM</name>
<dbReference type="InterPro" id="IPR029071">
    <property type="entry name" value="Ubiquitin-like_domsf"/>
</dbReference>
<dbReference type="Proteomes" id="UP000789342">
    <property type="component" value="Unassembled WGS sequence"/>
</dbReference>
<dbReference type="SUPFAM" id="SSF54236">
    <property type="entry name" value="Ubiquitin-like"/>
    <property type="match status" value="1"/>
</dbReference>
<evidence type="ECO:0000313" key="1">
    <source>
        <dbReference type="EMBL" id="CAG8559384.1"/>
    </source>
</evidence>